<dbReference type="InterPro" id="IPR058741">
    <property type="entry name" value="MurL_C"/>
</dbReference>
<dbReference type="Pfam" id="PF26298">
    <property type="entry name" value="MurL_epimerase_C"/>
    <property type="match status" value="1"/>
</dbReference>
<dbReference type="GO" id="GO:0009252">
    <property type="term" value="P:peptidoglycan biosynthetic process"/>
    <property type="evidence" value="ECO:0007669"/>
    <property type="project" value="UniProtKB-UniRule"/>
</dbReference>
<feature type="domain" description="MurL C-terminal" evidence="3">
    <location>
        <begin position="357"/>
        <end position="466"/>
    </location>
</feature>
<dbReference type="RefSeq" id="WP_180678227.1">
    <property type="nucleotide sequence ID" value="NZ_JACCKA010000054.1"/>
</dbReference>
<protein>
    <recommendedName>
        <fullName evidence="1">UDP-N-acetyl-alpha-D-muramoyl-L-alanyl-L-glutamate epimerase</fullName>
        <ecNumber evidence="1">5.1.1.23</ecNumber>
    </recommendedName>
    <alternativeName>
        <fullName evidence="1">UDP-MurNAc-L-Ala-L-Glu epimerase</fullName>
    </alternativeName>
</protein>
<dbReference type="InterPro" id="IPR058740">
    <property type="entry name" value="MurL_N"/>
</dbReference>
<sequence>MSAWRFSRDAIRAFRFVRCDFDADSGVARLIYAFDDGPELVETVTVPGAPFAVDGDRAAAATRVLRLLHLVAGVSYYKAAVPAEIRIDGYAIDADTAALLEEIYVHGLGEFAYRNGLDLHGRIRFPVADASSLQRSLASESGRSDAKASEPSPRALASAGRGEPAPEGEGEAGHGPIGTGGRALVAIGGGKDSLVSIEALRAAGVAQTVTWIGGSQLIRACAERTGLPTLNIGRQLAPELFEYNRQGAWNGHIPVTAINSAILAFAAVLLGAGQVVFSNERSASYGSLIEGAGEVNHQWSKGWAFERDFGAWLERHAAADPGSDPRRTLHYYSLLRPFSELAVARQFAGTDRYDAHFSSCNRNFHLLGERPVNRWCGICPKCHFVFLALAPFMPKPRLVAIFGRNLLDDAAQIPGYDALLEYRDHKPFECVGEGRESRAAMAALARRPEWREDAVVRRFAREIAPQLDPAGLSLEPLLRIDGEHRIPAPLWERLHAHFGA</sequence>
<keyword evidence="1" id="KW-0132">Cell division</keyword>
<reference evidence="5 6" key="1">
    <citation type="submission" date="2020-07" db="EMBL/GenBank/DDBJ databases">
        <title>Luteimonas sp. SJ-92.</title>
        <authorList>
            <person name="Huang X.-X."/>
            <person name="Xu L."/>
            <person name="Sun J.-Q."/>
        </authorList>
    </citation>
    <scope>NUCLEOTIDE SEQUENCE [LARGE SCALE GENOMIC DNA]</scope>
    <source>
        <strain evidence="5 6">SJ-92</strain>
    </source>
</reference>
<dbReference type="Proteomes" id="UP000578091">
    <property type="component" value="Unassembled WGS sequence"/>
</dbReference>
<dbReference type="HAMAP" id="MF_02209">
    <property type="entry name" value="MurL"/>
    <property type="match status" value="1"/>
</dbReference>
<comment type="similarity">
    <text evidence="1">Belongs to the MurL family.</text>
</comment>
<gene>
    <name evidence="1" type="primary">murL</name>
    <name evidence="5" type="ORF">H0E84_08575</name>
</gene>
<dbReference type="AlphaFoldDB" id="A0A853JCU1"/>
<dbReference type="GO" id="GO:0051301">
    <property type="term" value="P:cell division"/>
    <property type="evidence" value="ECO:0007669"/>
    <property type="project" value="UniProtKB-KW"/>
</dbReference>
<feature type="region of interest" description="Disordered" evidence="2">
    <location>
        <begin position="136"/>
        <end position="177"/>
    </location>
</feature>
<evidence type="ECO:0000259" key="4">
    <source>
        <dbReference type="Pfam" id="PF26299"/>
    </source>
</evidence>
<comment type="catalytic activity">
    <reaction evidence="1">
        <text>UDP-N-acetyl-alpha-D-muramoyl-L-alanyl-L-glutamate + ATP + H2O = UDP-N-acetyl-alpha-D-muramoyl-L-alanyl-D-glutamate + AMP + diphosphate + H(+)</text>
        <dbReference type="Rhea" id="RHEA:58812"/>
        <dbReference type="ChEBI" id="CHEBI:15377"/>
        <dbReference type="ChEBI" id="CHEBI:15378"/>
        <dbReference type="ChEBI" id="CHEBI:30616"/>
        <dbReference type="ChEBI" id="CHEBI:33019"/>
        <dbReference type="ChEBI" id="CHEBI:83900"/>
        <dbReference type="ChEBI" id="CHEBI:142725"/>
        <dbReference type="ChEBI" id="CHEBI:456215"/>
        <dbReference type="EC" id="5.1.1.23"/>
    </reaction>
</comment>
<organism evidence="5 6">
    <name type="scientific">Luteimonas salinisoli</name>
    <dbReference type="NCBI Taxonomy" id="2752307"/>
    <lineage>
        <taxon>Bacteria</taxon>
        <taxon>Pseudomonadati</taxon>
        <taxon>Pseudomonadota</taxon>
        <taxon>Gammaproteobacteria</taxon>
        <taxon>Lysobacterales</taxon>
        <taxon>Lysobacteraceae</taxon>
        <taxon>Luteimonas</taxon>
    </lineage>
</organism>
<evidence type="ECO:0000256" key="1">
    <source>
        <dbReference type="HAMAP-Rule" id="MF_02209"/>
    </source>
</evidence>
<keyword evidence="5" id="KW-0378">Hydrolase</keyword>
<keyword evidence="1" id="KW-0573">Peptidoglycan synthesis</keyword>
<comment type="pathway">
    <text evidence="1">Cell wall biogenesis; peptidoglycan biosynthesis.</text>
</comment>
<keyword evidence="1" id="KW-0413">Isomerase</keyword>
<evidence type="ECO:0000313" key="5">
    <source>
        <dbReference type="EMBL" id="NZA26439.1"/>
    </source>
</evidence>
<dbReference type="GO" id="GO:0016855">
    <property type="term" value="F:racemase and epimerase activity, acting on amino acids and derivatives"/>
    <property type="evidence" value="ECO:0007669"/>
    <property type="project" value="UniProtKB-UniRule"/>
</dbReference>
<dbReference type="GO" id="GO:0005737">
    <property type="term" value="C:cytoplasm"/>
    <property type="evidence" value="ECO:0007669"/>
    <property type="project" value="UniProtKB-UniRule"/>
</dbReference>
<keyword evidence="6" id="KW-1185">Reference proteome</keyword>
<feature type="domain" description="MurL N-terminal" evidence="4">
    <location>
        <begin position="178"/>
        <end position="334"/>
    </location>
</feature>
<keyword evidence="1" id="KW-0961">Cell wall biogenesis/degradation</keyword>
<keyword evidence="1" id="KW-0133">Cell shape</keyword>
<keyword evidence="5" id="KW-0540">Nuclease</keyword>
<feature type="compositionally biased region" description="Low complexity" evidence="2">
    <location>
        <begin position="157"/>
        <end position="167"/>
    </location>
</feature>
<evidence type="ECO:0000256" key="2">
    <source>
        <dbReference type="SAM" id="MobiDB-lite"/>
    </source>
</evidence>
<keyword evidence="1" id="KW-0131">Cell cycle</keyword>
<dbReference type="GO" id="GO:0004519">
    <property type="term" value="F:endonuclease activity"/>
    <property type="evidence" value="ECO:0007669"/>
    <property type="project" value="UniProtKB-KW"/>
</dbReference>
<feature type="domain" description="MurL N-terminal" evidence="4">
    <location>
        <begin position="6"/>
        <end position="137"/>
    </location>
</feature>
<accession>A0A853JCU1</accession>
<dbReference type="EC" id="5.1.1.23" evidence="1"/>
<dbReference type="GO" id="GO:0008360">
    <property type="term" value="P:regulation of cell shape"/>
    <property type="evidence" value="ECO:0007669"/>
    <property type="project" value="UniProtKB-KW"/>
</dbReference>
<keyword evidence="5" id="KW-0255">Endonuclease</keyword>
<dbReference type="GO" id="GO:0071555">
    <property type="term" value="P:cell wall organization"/>
    <property type="evidence" value="ECO:0007669"/>
    <property type="project" value="UniProtKB-KW"/>
</dbReference>
<dbReference type="UniPathway" id="UPA00219"/>
<dbReference type="EMBL" id="JACCKA010000054">
    <property type="protein sequence ID" value="NZA26439.1"/>
    <property type="molecule type" value="Genomic_DNA"/>
</dbReference>
<dbReference type="Pfam" id="PF26299">
    <property type="entry name" value="MurL_N"/>
    <property type="match status" value="2"/>
</dbReference>
<dbReference type="InterPro" id="IPR043689">
    <property type="entry name" value="MurL"/>
</dbReference>
<evidence type="ECO:0000313" key="6">
    <source>
        <dbReference type="Proteomes" id="UP000578091"/>
    </source>
</evidence>
<name>A0A853JCU1_9GAMM</name>
<evidence type="ECO:0000259" key="3">
    <source>
        <dbReference type="Pfam" id="PF26298"/>
    </source>
</evidence>
<comment type="caution">
    <text evidence="5">The sequence shown here is derived from an EMBL/GenBank/DDBJ whole genome shotgun (WGS) entry which is preliminary data.</text>
</comment>
<comment type="function">
    <text evidence="1">Cell wall formation. Catalyzes epimerization of the terminal L-glutamate in UDP-N-acetyl-alpha-D-muramoyl-L-alanyl-L-glutamate.</text>
</comment>
<proteinExistence type="inferred from homology"/>